<protein>
    <submittedName>
        <fullName evidence="8">Maturation protein</fullName>
    </submittedName>
</protein>
<proteinExistence type="inferred from homology"/>
<name>A0A8S5L546_9VIRU</name>
<evidence type="ECO:0000256" key="3">
    <source>
        <dbReference type="ARBA" id="ARBA00022804"/>
    </source>
</evidence>
<dbReference type="InterPro" id="IPR005563">
    <property type="entry name" value="A_protein"/>
</dbReference>
<comment type="similarity">
    <text evidence="7">Belongs to the Leviviricetes maturation protein family.</text>
</comment>
<keyword evidence="9" id="KW-1185">Reference proteome</keyword>
<dbReference type="KEGG" id="vg:80398929"/>
<evidence type="ECO:0000313" key="8">
    <source>
        <dbReference type="EMBL" id="DAD52822.1"/>
    </source>
</evidence>
<keyword evidence="6" id="KW-1160">Virus entry into host cell</keyword>
<dbReference type="Pfam" id="PF03863">
    <property type="entry name" value="Phage_mat-A"/>
    <property type="match status" value="1"/>
</dbReference>
<keyword evidence="2" id="KW-0945">Host-virus interaction</keyword>
<evidence type="ECO:0000313" key="9">
    <source>
        <dbReference type="Proteomes" id="UP000683005"/>
    </source>
</evidence>
<organism evidence="8 9">
    <name type="scientific">ssRNA phage SRR7976357_6</name>
    <dbReference type="NCBI Taxonomy" id="2786746"/>
    <lineage>
        <taxon>Viruses</taxon>
        <taxon>Riboviria</taxon>
        <taxon>Orthornavirae</taxon>
        <taxon>Lenarviricota</taxon>
        <taxon>Leviviricetes</taxon>
        <taxon>Norzivirales</taxon>
        <taxon>Fiersviridae</taxon>
        <taxon>Psimevirus</taxon>
        <taxon>Psimevirus caenivicinum</taxon>
    </lineage>
</organism>
<dbReference type="RefSeq" id="YP_010769806.1">
    <property type="nucleotide sequence ID" value="NC_074078.1"/>
</dbReference>
<gene>
    <name evidence="8" type="primary">SRR7976357_6_1</name>
</gene>
<sequence>MLARDVQLSPGFKTYLNDVYQSQTAGLGYRYRVSPGPIIHGNMRDPNGWSYTINEQKEIKGRIDHFYPGFGTYSYRGYFGANSTHPEPPPWDRSLVYNMALEKLNAKVRGTLDLGVALAESGSTFRMLKGVADLVRYAESYVRRPKWRDIANAYLQWKYGWQPLCSDIFGAADEAIRVVINQLERVSARVTLPLPNSQKILWGGVHGIKNVPAIRRTIGRASCTIVLDLAIPQQSFQLNRWTSLNPISIGWELIPYSFVVDWVFDVGSYLRNLETALLYAAAFRSGYVSELFAADVVESLASPYTEPSGPNAGRKITEGVSEVRYRQFYRTKLTSYPFPRKPTFRVDLGSSQLFSAAALLTQIFTKGK</sequence>
<dbReference type="Proteomes" id="UP000683005">
    <property type="component" value="Segment"/>
</dbReference>
<accession>A0A8S5L546</accession>
<evidence type="ECO:0000256" key="6">
    <source>
        <dbReference type="ARBA" id="ARBA00023296"/>
    </source>
</evidence>
<dbReference type="GO" id="GO:0039666">
    <property type="term" value="P:virion attachment to host cell pilus"/>
    <property type="evidence" value="ECO:0007669"/>
    <property type="project" value="UniProtKB-KW"/>
</dbReference>
<dbReference type="EMBL" id="BK014217">
    <property type="protein sequence ID" value="DAD52822.1"/>
    <property type="molecule type" value="Genomic_RNA"/>
</dbReference>
<evidence type="ECO:0000256" key="2">
    <source>
        <dbReference type="ARBA" id="ARBA00022581"/>
    </source>
</evidence>
<dbReference type="GeneID" id="80398929"/>
<comment type="subcellular location">
    <subcellularLocation>
        <location evidence="1">Virion</location>
    </subcellularLocation>
</comment>
<evidence type="ECO:0000256" key="7">
    <source>
        <dbReference type="ARBA" id="ARBA00035110"/>
    </source>
</evidence>
<keyword evidence="4" id="KW-0946">Virion</keyword>
<evidence type="ECO:0000256" key="1">
    <source>
        <dbReference type="ARBA" id="ARBA00004328"/>
    </source>
</evidence>
<evidence type="ECO:0000256" key="5">
    <source>
        <dbReference type="ARBA" id="ARBA00023104"/>
    </source>
</evidence>
<reference evidence="8" key="1">
    <citation type="submission" date="2020-09" db="EMBL/GenBank/DDBJ databases">
        <title>Leviviricetes taxonomy.</title>
        <authorList>
            <person name="Stockdale S.R."/>
            <person name="Callanan J."/>
            <person name="Adriaenssens E.M."/>
            <person name="Kuhn J.H."/>
            <person name="Rumnieks J."/>
            <person name="Shkoporov A."/>
            <person name="Draper L.A."/>
            <person name="Ross P."/>
            <person name="Hill C."/>
        </authorList>
    </citation>
    <scope>NUCLEOTIDE SEQUENCE</scope>
</reference>
<keyword evidence="5" id="KW-1175">Viral attachment to host cell pilus</keyword>
<keyword evidence="3" id="KW-1161">Viral attachment to host cell</keyword>
<dbReference type="GO" id="GO:0044423">
    <property type="term" value="C:virion component"/>
    <property type="evidence" value="ECO:0007669"/>
    <property type="project" value="UniProtKB-KW"/>
</dbReference>
<evidence type="ECO:0000256" key="4">
    <source>
        <dbReference type="ARBA" id="ARBA00022844"/>
    </source>
</evidence>